<name>A0A4V2FRQ5_9BURK</name>
<comment type="caution">
    <text evidence="9">The sequence shown here is derived from an EMBL/GenBank/DDBJ whole genome shotgun (WGS) entry which is preliminary data.</text>
</comment>
<dbReference type="CDD" id="cd16429">
    <property type="entry name" value="VirB10"/>
    <property type="match status" value="1"/>
</dbReference>
<feature type="region of interest" description="Disordered" evidence="7">
    <location>
        <begin position="76"/>
        <end position="151"/>
    </location>
</feature>
<dbReference type="Proteomes" id="UP000293398">
    <property type="component" value="Unassembled WGS sequence"/>
</dbReference>
<keyword evidence="4 8" id="KW-0812">Transmembrane</keyword>
<accession>A0A4V2FRQ5</accession>
<sequence>METDKNQNPQESEKVYYDEPEGVENEKYTFDSEKEKRKNNVLVKAIIFLVILCLVVIGAGLLIKYMLDKNAAEREARQRENENAANVENSRRGREFSFPEPVPQVAEPAPLPVLPQTDEPKPIPLHNNGSTQANTGATGQNPPPAPKPMMLGKEETELLPTTIEGYAKLEKAPLTKTEQRKSAKIGDRSKVITRGSNIPCILLSQLNSNVPGQTSCVIPENVYSNNGKRLLIAKGSKAIGEYGQTLQNGDKRIGVMWQRIETTDGFVIDVDSPATDGVGTMGVGGYVENHWGERLGAALLLSLIDDSVSYAIAKETQGSAGQQVYGERTGRQSKEMASKVLDSTINIRPTLEANRGARLMIFVNKDLWFES</sequence>
<feature type="compositionally biased region" description="Polar residues" evidence="7">
    <location>
        <begin position="1"/>
        <end position="10"/>
    </location>
</feature>
<keyword evidence="10" id="KW-1185">Reference proteome</keyword>
<protein>
    <submittedName>
        <fullName evidence="9">Type IV secretion system protein VirB10</fullName>
    </submittedName>
</protein>
<dbReference type="RefSeq" id="WP_165393181.1">
    <property type="nucleotide sequence ID" value="NZ_SHKO01000006.1"/>
</dbReference>
<evidence type="ECO:0000313" key="10">
    <source>
        <dbReference type="Proteomes" id="UP000293398"/>
    </source>
</evidence>
<reference evidence="9 10" key="1">
    <citation type="submission" date="2019-02" db="EMBL/GenBank/DDBJ databases">
        <title>Genomic Encyclopedia of Type Strains, Phase IV (KMG-IV): sequencing the most valuable type-strain genomes for metagenomic binning, comparative biology and taxonomic classification.</title>
        <authorList>
            <person name="Goeker M."/>
        </authorList>
    </citation>
    <scope>NUCLEOTIDE SEQUENCE [LARGE SCALE GENOMIC DNA]</scope>
    <source>
        <strain evidence="9 10">DSM 23814</strain>
    </source>
</reference>
<feature type="compositionally biased region" description="Polar residues" evidence="7">
    <location>
        <begin position="127"/>
        <end position="140"/>
    </location>
</feature>
<evidence type="ECO:0000256" key="2">
    <source>
        <dbReference type="ARBA" id="ARBA00010265"/>
    </source>
</evidence>
<feature type="region of interest" description="Disordered" evidence="7">
    <location>
        <begin position="1"/>
        <end position="21"/>
    </location>
</feature>
<evidence type="ECO:0000256" key="4">
    <source>
        <dbReference type="ARBA" id="ARBA00022692"/>
    </source>
</evidence>
<dbReference type="Gene3D" id="2.40.128.260">
    <property type="entry name" value="Type IV secretion system, VirB10/TraB/TrbI"/>
    <property type="match status" value="1"/>
</dbReference>
<keyword evidence="3" id="KW-1003">Cell membrane</keyword>
<comment type="similarity">
    <text evidence="2">Belongs to the TrbI/VirB10 family.</text>
</comment>
<evidence type="ECO:0000256" key="5">
    <source>
        <dbReference type="ARBA" id="ARBA00022989"/>
    </source>
</evidence>
<evidence type="ECO:0000256" key="3">
    <source>
        <dbReference type="ARBA" id="ARBA00022475"/>
    </source>
</evidence>
<evidence type="ECO:0000256" key="6">
    <source>
        <dbReference type="ARBA" id="ARBA00023136"/>
    </source>
</evidence>
<dbReference type="NCBIfam" id="NF038091">
    <property type="entry name" value="T4SS_VirB10"/>
    <property type="match status" value="1"/>
</dbReference>
<feature type="transmembrane region" description="Helical" evidence="8">
    <location>
        <begin position="41"/>
        <end position="67"/>
    </location>
</feature>
<dbReference type="EMBL" id="SHKO01000006">
    <property type="protein sequence ID" value="RZT91169.1"/>
    <property type="molecule type" value="Genomic_DNA"/>
</dbReference>
<dbReference type="GO" id="GO:0005886">
    <property type="term" value="C:plasma membrane"/>
    <property type="evidence" value="ECO:0007669"/>
    <property type="project" value="UniProtKB-SubCell"/>
</dbReference>
<dbReference type="InterPro" id="IPR005498">
    <property type="entry name" value="T4SS_VirB10/TraB/TrbI"/>
</dbReference>
<gene>
    <name evidence="9" type="ORF">EV681_4522</name>
</gene>
<evidence type="ECO:0000313" key="9">
    <source>
        <dbReference type="EMBL" id="RZT91169.1"/>
    </source>
</evidence>
<evidence type="ECO:0000256" key="7">
    <source>
        <dbReference type="SAM" id="MobiDB-lite"/>
    </source>
</evidence>
<dbReference type="AlphaFoldDB" id="A0A4V2FRQ5"/>
<dbReference type="InterPro" id="IPR042217">
    <property type="entry name" value="T4SS_VirB10/TrbI"/>
</dbReference>
<dbReference type="InterPro" id="IPR047695">
    <property type="entry name" value="T4SS_VirB10/PtlG"/>
</dbReference>
<comment type="subcellular location">
    <subcellularLocation>
        <location evidence="1">Cell membrane</location>
        <topology evidence="1">Single-pass membrane protein</topology>
    </subcellularLocation>
</comment>
<evidence type="ECO:0000256" key="1">
    <source>
        <dbReference type="ARBA" id="ARBA00004162"/>
    </source>
</evidence>
<keyword evidence="6 8" id="KW-0472">Membrane</keyword>
<proteinExistence type="inferred from homology"/>
<evidence type="ECO:0000256" key="8">
    <source>
        <dbReference type="SAM" id="Phobius"/>
    </source>
</evidence>
<organism evidence="9 10">
    <name type="scientific">Advenella incenata</name>
    <dbReference type="NCBI Taxonomy" id="267800"/>
    <lineage>
        <taxon>Bacteria</taxon>
        <taxon>Pseudomonadati</taxon>
        <taxon>Pseudomonadota</taxon>
        <taxon>Betaproteobacteria</taxon>
        <taxon>Burkholderiales</taxon>
        <taxon>Alcaligenaceae</taxon>
    </lineage>
</organism>
<keyword evidence="5 8" id="KW-1133">Transmembrane helix</keyword>
<dbReference type="Pfam" id="PF03743">
    <property type="entry name" value="TrbI"/>
    <property type="match status" value="1"/>
</dbReference>